<evidence type="ECO:0000313" key="3">
    <source>
        <dbReference type="Proteomes" id="UP000220639"/>
    </source>
</evidence>
<dbReference type="AlphaFoldDB" id="A0A285B478"/>
<proteinExistence type="predicted"/>
<feature type="region of interest" description="Disordered" evidence="1">
    <location>
        <begin position="41"/>
        <end position="60"/>
    </location>
</feature>
<organism evidence="2 3">
    <name type="scientific">Klebsiella grimontii</name>
    <dbReference type="NCBI Taxonomy" id="2058152"/>
    <lineage>
        <taxon>Bacteria</taxon>
        <taxon>Pseudomonadati</taxon>
        <taxon>Pseudomonadota</taxon>
        <taxon>Gammaproteobacteria</taxon>
        <taxon>Enterobacterales</taxon>
        <taxon>Enterobacteriaceae</taxon>
        <taxon>Klebsiella/Raoultella group</taxon>
        <taxon>Klebsiella</taxon>
    </lineage>
</organism>
<reference evidence="3" key="1">
    <citation type="submission" date="2017-08" db="EMBL/GenBank/DDBJ databases">
        <authorList>
            <person name="Brisse S."/>
        </authorList>
    </citation>
    <scope>NUCLEOTIDE SEQUENCE [LARGE SCALE GENOMIC DNA]</scope>
    <source>
        <strain evidence="3">06D021</strain>
    </source>
</reference>
<feature type="region of interest" description="Disordered" evidence="1">
    <location>
        <begin position="1"/>
        <end position="20"/>
    </location>
</feature>
<name>A0A285B478_9ENTR</name>
<evidence type="ECO:0000313" key="2">
    <source>
        <dbReference type="EMBL" id="SNU35781.1"/>
    </source>
</evidence>
<gene>
    <name evidence="2" type="ORF">KOSB73_260505</name>
</gene>
<protein>
    <submittedName>
        <fullName evidence="2">Uncharacterized protein</fullName>
    </submittedName>
</protein>
<sequence>MIDSVLRAQSPDFPEKENDHERIAPHVLLRAAHGIATVAGAGSGRRRFCGGQSQPAGSAA</sequence>
<dbReference type="EMBL" id="FZTC01000019">
    <property type="protein sequence ID" value="SNU35781.1"/>
    <property type="molecule type" value="Genomic_DNA"/>
</dbReference>
<dbReference type="Proteomes" id="UP000220639">
    <property type="component" value="Unassembled WGS sequence"/>
</dbReference>
<accession>A0A285B478</accession>
<evidence type="ECO:0000256" key="1">
    <source>
        <dbReference type="SAM" id="MobiDB-lite"/>
    </source>
</evidence>
<feature type="compositionally biased region" description="Polar residues" evidence="1">
    <location>
        <begin position="51"/>
        <end position="60"/>
    </location>
</feature>